<organism evidence="1">
    <name type="scientific">Enterovibrio norvegicus</name>
    <dbReference type="NCBI Taxonomy" id="188144"/>
    <lineage>
        <taxon>Bacteria</taxon>
        <taxon>Pseudomonadati</taxon>
        <taxon>Pseudomonadota</taxon>
        <taxon>Gammaproteobacteria</taxon>
        <taxon>Vibrionales</taxon>
        <taxon>Vibrionaceae</taxon>
        <taxon>Enterovibrio</taxon>
    </lineage>
</organism>
<proteinExistence type="predicted"/>
<evidence type="ECO:0000313" key="1">
    <source>
        <dbReference type="EMBL" id="AKN36860.1"/>
    </source>
</evidence>
<dbReference type="InterPro" id="IPR009901">
    <property type="entry name" value="Phage_VT1-Sakai_H0025"/>
</dbReference>
<dbReference type="Pfam" id="PF07278">
    <property type="entry name" value="DUF1441"/>
    <property type="match status" value="1"/>
</dbReference>
<name>A0A0H3ZLC6_9GAMM</name>
<evidence type="ECO:0008006" key="2">
    <source>
        <dbReference type="Google" id="ProtNLM"/>
    </source>
</evidence>
<dbReference type="EMBL" id="KP795515">
    <property type="protein sequence ID" value="AKN36860.1"/>
    <property type="molecule type" value="Genomic_DNA"/>
</dbReference>
<protein>
    <recommendedName>
        <fullName evidence="2">Terminase</fullName>
    </recommendedName>
</protein>
<accession>A0A0H3ZLC6</accession>
<reference evidence="1" key="1">
    <citation type="journal article" date="2015" name="MBio">
        <title>Eco-Evolutionary Dynamics of Episomes among Ecologically Cohesive Bacterial Populations.</title>
        <authorList>
            <person name="Xue H."/>
            <person name="Cordero O.X."/>
            <person name="Camas F.M."/>
            <person name="Trimble W."/>
            <person name="Meyer F."/>
            <person name="Guglielmini J."/>
            <person name="Rocha E.P."/>
            <person name="Polz M.F."/>
        </authorList>
    </citation>
    <scope>NUCLEOTIDE SEQUENCE</scope>
    <source>
        <strain evidence="1">FF_262</strain>
    </source>
</reference>
<dbReference type="AlphaFoldDB" id="A0A0H3ZLC6"/>
<sequence>MGSVSHLNDAFSWNITRIAEAFGLHRDTVRKRLKEARVKPSGKKSGVDIYALADVGPALFAAETSNKSEDDYDPNKMVPKDRKDFFQSERERLKYETEIGELIPDGDYRLDLAATLKYLVSAFESLPDNLERRYKMSPEALEYIEAWADESRTYLYHGLLEVEPDVK</sequence>